<proteinExistence type="predicted"/>
<gene>
    <name evidence="6 7 8" type="primary">LOC106063352</name>
</gene>
<dbReference type="InterPro" id="IPR032675">
    <property type="entry name" value="LRR_dom_sf"/>
</dbReference>
<dbReference type="PROSITE" id="PS51450">
    <property type="entry name" value="LRR"/>
    <property type="match status" value="4"/>
</dbReference>
<keyword evidence="3" id="KW-0175">Coiled coil</keyword>
<organism evidence="5 6">
    <name type="scientific">Biomphalaria glabrata</name>
    <name type="common">Bloodfluke planorb</name>
    <name type="synonym">Freshwater snail</name>
    <dbReference type="NCBI Taxonomy" id="6526"/>
    <lineage>
        <taxon>Eukaryota</taxon>
        <taxon>Metazoa</taxon>
        <taxon>Spiralia</taxon>
        <taxon>Lophotrochozoa</taxon>
        <taxon>Mollusca</taxon>
        <taxon>Gastropoda</taxon>
        <taxon>Heterobranchia</taxon>
        <taxon>Euthyneura</taxon>
        <taxon>Panpulmonata</taxon>
        <taxon>Hygrophila</taxon>
        <taxon>Lymnaeoidea</taxon>
        <taxon>Planorbidae</taxon>
        <taxon>Biomphalaria</taxon>
    </lineage>
</organism>
<dbReference type="InterPro" id="IPR025875">
    <property type="entry name" value="Leu-rich_rpt_4"/>
</dbReference>
<evidence type="ECO:0000313" key="8">
    <source>
        <dbReference type="RefSeq" id="XP_055891581.1"/>
    </source>
</evidence>
<keyword evidence="5" id="KW-1185">Reference proteome</keyword>
<dbReference type="RefSeq" id="XP_055891580.1">
    <property type="nucleotide sequence ID" value="XM_056035605.1"/>
</dbReference>
<dbReference type="SUPFAM" id="SSF52075">
    <property type="entry name" value="Outer arm dynein light chain 1"/>
    <property type="match status" value="1"/>
</dbReference>
<dbReference type="SMART" id="SM00365">
    <property type="entry name" value="LRR_SD22"/>
    <property type="match status" value="4"/>
</dbReference>
<dbReference type="GeneID" id="106063352"/>
<dbReference type="AlphaFoldDB" id="A0A9W3AWI0"/>
<dbReference type="InterPro" id="IPR003591">
    <property type="entry name" value="Leu-rich_rpt_typical-subtyp"/>
</dbReference>
<dbReference type="Pfam" id="PF12799">
    <property type="entry name" value="LRR_4"/>
    <property type="match status" value="1"/>
</dbReference>
<dbReference type="PANTHER" id="PTHR15454">
    <property type="entry name" value="NISCHARIN RELATED"/>
    <property type="match status" value="1"/>
</dbReference>
<feature type="region of interest" description="Disordered" evidence="4">
    <location>
        <begin position="247"/>
        <end position="388"/>
    </location>
</feature>
<dbReference type="PANTHER" id="PTHR15454:SF34">
    <property type="entry name" value="LEUCINE-RICH REPEAT AND COILED-COIL DOMAIN-CONTAINING PROTEIN 1"/>
    <property type="match status" value="1"/>
</dbReference>
<dbReference type="OrthoDB" id="7451790at2759"/>
<protein>
    <submittedName>
        <fullName evidence="6 7">Leucine-rich repeat and coiled-coil domain-containing protein 1-like isoform X1</fullName>
    </submittedName>
</protein>
<dbReference type="OMA" id="RDQQDDH"/>
<accession>A0A9W3AWI0</accession>
<evidence type="ECO:0000313" key="6">
    <source>
        <dbReference type="RefSeq" id="XP_055891578.1"/>
    </source>
</evidence>
<evidence type="ECO:0000313" key="7">
    <source>
        <dbReference type="RefSeq" id="XP_055891580.1"/>
    </source>
</evidence>
<dbReference type="Proteomes" id="UP001165740">
    <property type="component" value="Chromosome 7"/>
</dbReference>
<feature type="coiled-coil region" evidence="3">
    <location>
        <begin position="660"/>
        <end position="793"/>
    </location>
</feature>
<feature type="compositionally biased region" description="Polar residues" evidence="4">
    <location>
        <begin position="247"/>
        <end position="273"/>
    </location>
</feature>
<keyword evidence="1" id="KW-0433">Leucine-rich repeat</keyword>
<feature type="coiled-coil region" evidence="3">
    <location>
        <begin position="457"/>
        <end position="565"/>
    </location>
</feature>
<dbReference type="RefSeq" id="XP_055891581.1">
    <property type="nucleotide sequence ID" value="XM_056035606.1"/>
</dbReference>
<evidence type="ECO:0000313" key="5">
    <source>
        <dbReference type="Proteomes" id="UP001165740"/>
    </source>
</evidence>
<evidence type="ECO:0000256" key="3">
    <source>
        <dbReference type="SAM" id="Coils"/>
    </source>
</evidence>
<evidence type="ECO:0000256" key="1">
    <source>
        <dbReference type="ARBA" id="ARBA00022614"/>
    </source>
</evidence>
<dbReference type="Gene3D" id="3.80.10.10">
    <property type="entry name" value="Ribonuclease Inhibitor"/>
    <property type="match status" value="2"/>
</dbReference>
<feature type="compositionally biased region" description="Basic and acidic residues" evidence="4">
    <location>
        <begin position="374"/>
        <end position="388"/>
    </location>
</feature>
<reference evidence="6 7" key="1">
    <citation type="submission" date="2025-04" db="UniProtKB">
        <authorList>
            <consortium name="RefSeq"/>
        </authorList>
    </citation>
    <scope>IDENTIFICATION</scope>
</reference>
<name>A0A9W3AWI0_BIOGL</name>
<dbReference type="InterPro" id="IPR001611">
    <property type="entry name" value="Leu-rich_rpt"/>
</dbReference>
<feature type="coiled-coil region" evidence="3">
    <location>
        <begin position="914"/>
        <end position="1002"/>
    </location>
</feature>
<sequence>MTPQGDIKHLSLIDSGVSNIWSLSLASDLESLNLHGNHIHHISNLSHLTNLVHLDLSANQISIIDGLETLVGLKTLNLSCNLITEVSGLSGLRSLESLNLSYNQIESIKGLHCFCAASFHLNYLALHGNKLKNIQDVIRSVQGIRTLHHLVLRQDGSGNPLCHIQGYERNIWSNVHQLQTLNGLDKSGKFNSNLDSVSNIPGLASCLDILLSSSQDQSSQASSPALFITPKIDAVIEQFKQKLAMAQDSSSSMDHSLVKSSVSSPQTDNSYSKSTRRKDNAGHVSTAKGKKTSFQTHPAYSSDPDESDPVHDQPTKYDLATNEMIRPKGATSAATSRRRGQTPASVKKFVQGLSTTDGADVKRKGQSSSQRVTSRIDNHDTSDQRGRDEAEAVYKDLLASLETEKERRWQAEQAARKMAELLKKAQARGQESEAMKSSAIEATSQLKQAVMNEHEANVVLKEEIFALQRDVSQLKEQLEEAKRAEEKSREALKQAETTMARQEADEMSERVHQKSQLQEAQHRASAMSREVQVLRHSLEATKLQLQQLQETLAARENAHREELRTRYKLNSPDLQQIIQEKVKNAERSFQAEQTKQQERVEQLTLQYTDLENEFRYALQLEETRMKEIKVDYERVCAENLENKQLLLAAQRKEESTSTMISELSALVKEQKCRLAELAKSKQEQSMCYKERLQDLESELADTRKVAAQVEILKQNKSKLQATIQAQESVIEGLKAERKLWGQELAQQGATLSQDRGRLEAKIETLSSEVTSLKKQLEREVDTVKIKTKLIEDQTETIRKLKEAVVERDETIRATREENLKIHRSLEDQLIEVKSSLEETRDLLDRATIRKDELKEQVANLQHELKEERENHSLLSARWKEKGELIGQLETRVIKMKDTWGQKESDLTRDRDTALEQAKQAIEKLKSADNIFRQQLDLKEAAYQEKITQLELEKERELELANQKVVLVEEEMRELLRETEMNKRAMEAKLKKFTQALGDLQTDFL</sequence>
<dbReference type="GO" id="GO:0005737">
    <property type="term" value="C:cytoplasm"/>
    <property type="evidence" value="ECO:0007669"/>
    <property type="project" value="TreeGrafter"/>
</dbReference>
<feature type="coiled-coil region" evidence="3">
    <location>
        <begin position="822"/>
        <end position="877"/>
    </location>
</feature>
<evidence type="ECO:0000256" key="2">
    <source>
        <dbReference type="ARBA" id="ARBA00022737"/>
    </source>
</evidence>
<evidence type="ECO:0000256" key="4">
    <source>
        <dbReference type="SAM" id="MobiDB-lite"/>
    </source>
</evidence>
<keyword evidence="2" id="KW-0677">Repeat</keyword>
<dbReference type="SMART" id="SM00369">
    <property type="entry name" value="LRR_TYP"/>
    <property type="match status" value="3"/>
</dbReference>
<dbReference type="RefSeq" id="XP_055891578.1">
    <property type="nucleotide sequence ID" value="XM_056035603.1"/>
</dbReference>